<organism evidence="1 2">
    <name type="scientific">Symbiodinium necroappetens</name>
    <dbReference type="NCBI Taxonomy" id="1628268"/>
    <lineage>
        <taxon>Eukaryota</taxon>
        <taxon>Sar</taxon>
        <taxon>Alveolata</taxon>
        <taxon>Dinophyceae</taxon>
        <taxon>Suessiales</taxon>
        <taxon>Symbiodiniaceae</taxon>
        <taxon>Symbiodinium</taxon>
    </lineage>
</organism>
<accession>A0A812RU77</accession>
<sequence length="174" mass="19556">MTLMDLDYDDVVASLPSGSCRLKFGGVALQGELVKIWLNKLPVLCKYAAERPDVVTTLIDANSQGGMLAWANKTGADELQRGKLGVRFYQQKKKLPFWFGQQECNQDLVVWAKYLAVRGADCPELMQAYDEVLDATRDRDPDVGCQCFDEEYLLSQLYAKRPEIFQLQGPPDVA</sequence>
<evidence type="ECO:0000313" key="2">
    <source>
        <dbReference type="Proteomes" id="UP000601435"/>
    </source>
</evidence>
<reference evidence="1" key="1">
    <citation type="submission" date="2021-02" db="EMBL/GenBank/DDBJ databases">
        <authorList>
            <person name="Dougan E. K."/>
            <person name="Rhodes N."/>
            <person name="Thang M."/>
            <person name="Chan C."/>
        </authorList>
    </citation>
    <scope>NUCLEOTIDE SEQUENCE</scope>
</reference>
<dbReference type="OrthoDB" id="427828at2759"/>
<dbReference type="AlphaFoldDB" id="A0A812RU77"/>
<evidence type="ECO:0000313" key="1">
    <source>
        <dbReference type="EMBL" id="CAE7452988.1"/>
    </source>
</evidence>
<feature type="non-terminal residue" evidence="1">
    <location>
        <position position="174"/>
    </location>
</feature>
<protein>
    <submittedName>
        <fullName evidence="1">Uncharacterized protein</fullName>
    </submittedName>
</protein>
<dbReference type="EMBL" id="CAJNJA010019940">
    <property type="protein sequence ID" value="CAE7452988.1"/>
    <property type="molecule type" value="Genomic_DNA"/>
</dbReference>
<dbReference type="Proteomes" id="UP000601435">
    <property type="component" value="Unassembled WGS sequence"/>
</dbReference>
<proteinExistence type="predicted"/>
<gene>
    <name evidence="1" type="ORF">SNEC2469_LOCUS12565</name>
</gene>
<keyword evidence="2" id="KW-1185">Reference proteome</keyword>
<comment type="caution">
    <text evidence="1">The sequence shown here is derived from an EMBL/GenBank/DDBJ whole genome shotgun (WGS) entry which is preliminary data.</text>
</comment>
<name>A0A812RU77_9DINO</name>